<feature type="domain" description="Carrier" evidence="1">
    <location>
        <begin position="53"/>
        <end position="88"/>
    </location>
</feature>
<sequence length="97" mass="10988">MNGLYGVCRFPKTFPRQNGFVMDKVTEIIVRVFKVPASAVIPSMSPETIPTWDSMNYLLFISELERAFGIQFSIDEVMNAKSLGDLLRVMREKGVVL</sequence>
<dbReference type="Pfam" id="PF00550">
    <property type="entry name" value="PP-binding"/>
    <property type="match status" value="1"/>
</dbReference>
<dbReference type="AlphaFoldDB" id="A0A1F6CM94"/>
<protein>
    <recommendedName>
        <fullName evidence="1">Carrier domain-containing protein</fullName>
    </recommendedName>
</protein>
<evidence type="ECO:0000259" key="1">
    <source>
        <dbReference type="Pfam" id="PF00550"/>
    </source>
</evidence>
<dbReference type="SUPFAM" id="SSF47336">
    <property type="entry name" value="ACP-like"/>
    <property type="match status" value="1"/>
</dbReference>
<dbReference type="EMBL" id="MFKW01000056">
    <property type="protein sequence ID" value="OGG50141.1"/>
    <property type="molecule type" value="Genomic_DNA"/>
</dbReference>
<evidence type="ECO:0000313" key="2">
    <source>
        <dbReference type="EMBL" id="OGG50141.1"/>
    </source>
</evidence>
<comment type="caution">
    <text evidence="2">The sequence shown here is derived from an EMBL/GenBank/DDBJ whole genome shotgun (WGS) entry which is preliminary data.</text>
</comment>
<dbReference type="Proteomes" id="UP000176445">
    <property type="component" value="Unassembled WGS sequence"/>
</dbReference>
<organism evidence="2 3">
    <name type="scientific">Candidatus Kaiserbacteria bacterium RIFCSPHIGHO2_01_FULL_54_36b</name>
    <dbReference type="NCBI Taxonomy" id="1798483"/>
    <lineage>
        <taxon>Bacteria</taxon>
        <taxon>Candidatus Kaiseribacteriota</taxon>
    </lineage>
</organism>
<dbReference type="InterPro" id="IPR036736">
    <property type="entry name" value="ACP-like_sf"/>
</dbReference>
<dbReference type="InterPro" id="IPR009081">
    <property type="entry name" value="PP-bd_ACP"/>
</dbReference>
<evidence type="ECO:0000313" key="3">
    <source>
        <dbReference type="Proteomes" id="UP000176445"/>
    </source>
</evidence>
<gene>
    <name evidence="2" type="ORF">A2704_04505</name>
</gene>
<dbReference type="Gene3D" id="1.10.1200.10">
    <property type="entry name" value="ACP-like"/>
    <property type="match status" value="1"/>
</dbReference>
<reference evidence="2 3" key="1">
    <citation type="journal article" date="2016" name="Nat. Commun.">
        <title>Thousands of microbial genomes shed light on interconnected biogeochemical processes in an aquifer system.</title>
        <authorList>
            <person name="Anantharaman K."/>
            <person name="Brown C.T."/>
            <person name="Hug L.A."/>
            <person name="Sharon I."/>
            <person name="Castelle C.J."/>
            <person name="Probst A.J."/>
            <person name="Thomas B.C."/>
            <person name="Singh A."/>
            <person name="Wilkins M.J."/>
            <person name="Karaoz U."/>
            <person name="Brodie E.L."/>
            <person name="Williams K.H."/>
            <person name="Hubbard S.S."/>
            <person name="Banfield J.F."/>
        </authorList>
    </citation>
    <scope>NUCLEOTIDE SEQUENCE [LARGE SCALE GENOMIC DNA]</scope>
</reference>
<name>A0A1F6CM94_9BACT</name>
<accession>A0A1F6CM94</accession>
<proteinExistence type="predicted"/>